<reference evidence="1" key="1">
    <citation type="submission" date="2021-01" db="EMBL/GenBank/DDBJ databases">
        <authorList>
            <person name="Corre E."/>
            <person name="Pelletier E."/>
            <person name="Niang G."/>
            <person name="Scheremetjew M."/>
            <person name="Finn R."/>
            <person name="Kale V."/>
            <person name="Holt S."/>
            <person name="Cochrane G."/>
            <person name="Meng A."/>
            <person name="Brown T."/>
            <person name="Cohen L."/>
        </authorList>
    </citation>
    <scope>NUCLEOTIDE SEQUENCE</scope>
    <source>
        <strain evidence="1">PLY182g</strain>
    </source>
</reference>
<dbReference type="PANTHER" id="PTHR28229">
    <property type="entry name" value="TRANSLOCATION PROTEIN SEC66"/>
    <property type="match status" value="1"/>
</dbReference>
<dbReference type="GO" id="GO:0031204">
    <property type="term" value="P:post-translational protein targeting to membrane, translocation"/>
    <property type="evidence" value="ECO:0007669"/>
    <property type="project" value="InterPro"/>
</dbReference>
<dbReference type="InterPro" id="IPR018624">
    <property type="entry name" value="Sec66"/>
</dbReference>
<accession>A0A7S0L2C5</accession>
<sequence>MFFLMFVLMVTTLLLCYAGYIFLIVDKRQAKQVLSNPELFSALDDKDYNFELPSEIDEYDTLRDSKPTDKRALPVALLKRAMADIPRIEQLEKDHPRMARLFNRGLLPFSVWEQLLEAEAMMDTEVHEVQEEAEKLHKGWGQGVFSQAYQMLRRERDEETTRQQRDREAAVLNISFTTLSGTVVQMAADGRSVTQQTQLAIRKEDLNLELAFKTEVNAEIAIGAGEDRRSFSCTHELTLDKEKEKQWVQIGQDPTGLRLQVKFHRRSHGLKTSFSVADVRATVPATATVTDVTMAANVLTSTVATAGAEAS</sequence>
<organism evidence="1">
    <name type="scientific">Coccolithus braarudii</name>
    <dbReference type="NCBI Taxonomy" id="221442"/>
    <lineage>
        <taxon>Eukaryota</taxon>
        <taxon>Haptista</taxon>
        <taxon>Haptophyta</taxon>
        <taxon>Prymnesiophyceae</taxon>
        <taxon>Coccolithales</taxon>
        <taxon>Coccolithaceae</taxon>
        <taxon>Coccolithus</taxon>
    </lineage>
</organism>
<gene>
    <name evidence="1" type="ORF">CPEL01642_LOCUS2885</name>
</gene>
<proteinExistence type="predicted"/>
<dbReference type="GO" id="GO:0031207">
    <property type="term" value="C:Sec62/Sec63 complex"/>
    <property type="evidence" value="ECO:0007669"/>
    <property type="project" value="InterPro"/>
</dbReference>
<protein>
    <submittedName>
        <fullName evidence="1">Uncharacterized protein</fullName>
    </submittedName>
</protein>
<dbReference type="PANTHER" id="PTHR28229:SF1">
    <property type="entry name" value="TRANSLOCATION PROTEIN SEC66"/>
    <property type="match status" value="1"/>
</dbReference>
<evidence type="ECO:0000313" key="1">
    <source>
        <dbReference type="EMBL" id="CAD8599555.1"/>
    </source>
</evidence>
<dbReference type="AlphaFoldDB" id="A0A7S0L2C5"/>
<dbReference type="Pfam" id="PF09802">
    <property type="entry name" value="Sec66"/>
    <property type="match status" value="1"/>
</dbReference>
<dbReference type="EMBL" id="HBEY01005915">
    <property type="protein sequence ID" value="CAD8599555.1"/>
    <property type="molecule type" value="Transcribed_RNA"/>
</dbReference>
<name>A0A7S0L2C5_9EUKA</name>